<sequence>MPSSELHPKPSYGAPYYMKNYPVASRRAWIIRHAMTLGTVAIIAVYAAFIQWVWGWQSVVSLWSGAGWTSALVALALLLGTYVLRTWRIYDYFPKETGGHFGTLLRLVQVHNLLNVMLPFRTGEASFPLLMRREFDVPLARGTSALLVMRLFDLHALLAAAGTGLALQTGKVWAWALWLLFLLLPALAFALRGHAFRLFAKVLPVKAGKLLDEVEAGLPFDAGAFARAWGATLVNWFTKIAVLAWVLGLLGGLSIAPSFGGALGGELSSVLPVHAPAGVGTYPAGITAGALAFGGDAGRQALEELGQAAVNTHLLVIVSSLVGTALSLFAARPKKGE</sequence>
<keyword evidence="4 6" id="KW-1133">Transmembrane helix</keyword>
<name>A0A1X7FBI0_9HYPH</name>
<evidence type="ECO:0000256" key="6">
    <source>
        <dbReference type="SAM" id="Phobius"/>
    </source>
</evidence>
<dbReference type="GO" id="GO:0005886">
    <property type="term" value="C:plasma membrane"/>
    <property type="evidence" value="ECO:0007669"/>
    <property type="project" value="UniProtKB-SubCell"/>
</dbReference>
<gene>
    <name evidence="7" type="ORF">SAMN02982989_2658</name>
</gene>
<dbReference type="InterPro" id="IPR022791">
    <property type="entry name" value="L-PG_synthase/AglD"/>
</dbReference>
<feature type="transmembrane region" description="Helical" evidence="6">
    <location>
        <begin position="312"/>
        <end position="331"/>
    </location>
</feature>
<evidence type="ECO:0000313" key="8">
    <source>
        <dbReference type="Proteomes" id="UP000192903"/>
    </source>
</evidence>
<evidence type="ECO:0000256" key="2">
    <source>
        <dbReference type="ARBA" id="ARBA00022475"/>
    </source>
</evidence>
<dbReference type="Pfam" id="PF03706">
    <property type="entry name" value="LPG_synthase_TM"/>
    <property type="match status" value="1"/>
</dbReference>
<protein>
    <submittedName>
        <fullName evidence="7">Uncharacterized membrane protein YbhN, UPF0104 family</fullName>
    </submittedName>
</protein>
<feature type="transmembrane region" description="Helical" evidence="6">
    <location>
        <begin position="173"/>
        <end position="191"/>
    </location>
</feature>
<keyword evidence="8" id="KW-1185">Reference proteome</keyword>
<organism evidence="7 8">
    <name type="scientific">Xaviernesmea oryzae</name>
    <dbReference type="NCBI Taxonomy" id="464029"/>
    <lineage>
        <taxon>Bacteria</taxon>
        <taxon>Pseudomonadati</taxon>
        <taxon>Pseudomonadota</taxon>
        <taxon>Alphaproteobacteria</taxon>
        <taxon>Hyphomicrobiales</taxon>
        <taxon>Rhizobiaceae</taxon>
        <taxon>Rhizobium/Agrobacterium group</taxon>
        <taxon>Xaviernesmea</taxon>
    </lineage>
</organism>
<feature type="transmembrane region" description="Helical" evidence="6">
    <location>
        <begin position="34"/>
        <end position="54"/>
    </location>
</feature>
<feature type="transmembrane region" description="Helical" evidence="6">
    <location>
        <begin position="60"/>
        <end position="84"/>
    </location>
</feature>
<evidence type="ECO:0000256" key="1">
    <source>
        <dbReference type="ARBA" id="ARBA00004651"/>
    </source>
</evidence>
<evidence type="ECO:0000256" key="4">
    <source>
        <dbReference type="ARBA" id="ARBA00022989"/>
    </source>
</evidence>
<dbReference type="STRING" id="464029.SAMN02982989_2658"/>
<evidence type="ECO:0000256" key="3">
    <source>
        <dbReference type="ARBA" id="ARBA00022692"/>
    </source>
</evidence>
<dbReference type="Proteomes" id="UP000192903">
    <property type="component" value="Unassembled WGS sequence"/>
</dbReference>
<proteinExistence type="predicted"/>
<feature type="transmembrane region" description="Helical" evidence="6">
    <location>
        <begin position="147"/>
        <end position="167"/>
    </location>
</feature>
<evidence type="ECO:0000256" key="5">
    <source>
        <dbReference type="ARBA" id="ARBA00023136"/>
    </source>
</evidence>
<feature type="transmembrane region" description="Helical" evidence="6">
    <location>
        <begin position="242"/>
        <end position="263"/>
    </location>
</feature>
<keyword evidence="5 6" id="KW-0472">Membrane</keyword>
<accession>A0A1X7FBI0</accession>
<keyword evidence="3 6" id="KW-0812">Transmembrane</keyword>
<reference evidence="8" key="1">
    <citation type="submission" date="2017-04" db="EMBL/GenBank/DDBJ databases">
        <authorList>
            <person name="Varghese N."/>
            <person name="Submissions S."/>
        </authorList>
    </citation>
    <scope>NUCLEOTIDE SEQUENCE [LARGE SCALE GENOMIC DNA]</scope>
    <source>
        <strain evidence="8">B4P</strain>
    </source>
</reference>
<dbReference type="EMBL" id="FXAF01000006">
    <property type="protein sequence ID" value="SMF49687.1"/>
    <property type="molecule type" value="Genomic_DNA"/>
</dbReference>
<comment type="subcellular location">
    <subcellularLocation>
        <location evidence="1">Cell membrane</location>
        <topology evidence="1">Multi-pass membrane protein</topology>
    </subcellularLocation>
</comment>
<dbReference type="AlphaFoldDB" id="A0A1X7FBI0"/>
<keyword evidence="2" id="KW-1003">Cell membrane</keyword>
<evidence type="ECO:0000313" key="7">
    <source>
        <dbReference type="EMBL" id="SMF49687.1"/>
    </source>
</evidence>